<accession>A0A0C4DSV7</accession>
<dbReference type="Pfam" id="PF00561">
    <property type="entry name" value="Abhydrolase_1"/>
    <property type="match status" value="1"/>
</dbReference>
<dbReference type="Proteomes" id="UP000011715">
    <property type="component" value="Unassembled WGS sequence"/>
</dbReference>
<dbReference type="STRING" id="644358.A0A0C4DSV7"/>
<reference evidence="6" key="5">
    <citation type="submission" date="2015-06" db="UniProtKB">
        <authorList>
            <consortium name="EnsemblFungi"/>
        </authorList>
    </citation>
    <scope>IDENTIFICATION</scope>
    <source>
        <strain evidence="6">ATCC 64411</strain>
    </source>
</reference>
<keyword evidence="3" id="KW-0732">Signal</keyword>
<evidence type="ECO:0000313" key="6">
    <source>
        <dbReference type="EnsemblFungi" id="MAPG_03000T0"/>
    </source>
</evidence>
<evidence type="ECO:0000256" key="3">
    <source>
        <dbReference type="SAM" id="SignalP"/>
    </source>
</evidence>
<dbReference type="OrthoDB" id="408373at2759"/>
<keyword evidence="1 5" id="KW-0378">Hydrolase</keyword>
<dbReference type="VEuPathDB" id="FungiDB:MAPG_03000"/>
<proteinExistence type="inferred from homology"/>
<dbReference type="OMA" id="YQIPMLV"/>
<evidence type="ECO:0000313" key="7">
    <source>
        <dbReference type="Proteomes" id="UP000011715"/>
    </source>
</evidence>
<comment type="similarity">
    <text evidence="2">Belongs to the AB hydrolase superfamily. Epoxide hydrolase family.</text>
</comment>
<dbReference type="Gene3D" id="3.40.50.1820">
    <property type="entry name" value="alpha/beta hydrolase"/>
    <property type="match status" value="1"/>
</dbReference>
<feature type="domain" description="AB hydrolase-1" evidence="4">
    <location>
        <begin position="70"/>
        <end position="351"/>
    </location>
</feature>
<reference evidence="5" key="3">
    <citation type="submission" date="2011-03" db="EMBL/GenBank/DDBJ databases">
        <title>Annotation of Magnaporthe poae ATCC 64411.</title>
        <authorList>
            <person name="Ma L.-J."/>
            <person name="Dead R."/>
            <person name="Young S.K."/>
            <person name="Zeng Q."/>
            <person name="Gargeya S."/>
            <person name="Fitzgerald M."/>
            <person name="Haas B."/>
            <person name="Abouelleil A."/>
            <person name="Alvarado L."/>
            <person name="Arachchi H.M."/>
            <person name="Berlin A."/>
            <person name="Brown A."/>
            <person name="Chapman S.B."/>
            <person name="Chen Z."/>
            <person name="Dunbar C."/>
            <person name="Freedman E."/>
            <person name="Gearin G."/>
            <person name="Gellesch M."/>
            <person name="Goldberg J."/>
            <person name="Griggs A."/>
            <person name="Gujja S."/>
            <person name="Heiman D."/>
            <person name="Howarth C."/>
            <person name="Larson L."/>
            <person name="Lui A."/>
            <person name="MacDonald P.J.P."/>
            <person name="Mehta T."/>
            <person name="Montmayeur A."/>
            <person name="Murphy C."/>
            <person name="Neiman D."/>
            <person name="Pearson M."/>
            <person name="Priest M."/>
            <person name="Roberts A."/>
            <person name="Saif S."/>
            <person name="Shea T."/>
            <person name="Shenoy N."/>
            <person name="Sisk P."/>
            <person name="Stolte C."/>
            <person name="Sykes S."/>
            <person name="Yandava C."/>
            <person name="Wortman J."/>
            <person name="Nusbaum C."/>
            <person name="Birren B."/>
        </authorList>
    </citation>
    <scope>NUCLEOTIDE SEQUENCE</scope>
    <source>
        <strain evidence="5">ATCC 64411</strain>
    </source>
</reference>
<keyword evidence="7" id="KW-1185">Reference proteome</keyword>
<dbReference type="EMBL" id="ADBL01000727">
    <property type="status" value="NOT_ANNOTATED_CDS"/>
    <property type="molecule type" value="Genomic_DNA"/>
</dbReference>
<dbReference type="EnsemblFungi" id="MAPG_03000T0">
    <property type="protein sequence ID" value="MAPG_03000T0"/>
    <property type="gene ID" value="MAPG_03000"/>
</dbReference>
<evidence type="ECO:0000256" key="1">
    <source>
        <dbReference type="ARBA" id="ARBA00022801"/>
    </source>
</evidence>
<dbReference type="eggNOG" id="KOG4178">
    <property type="taxonomic scope" value="Eukaryota"/>
</dbReference>
<organism evidence="6 7">
    <name type="scientific">Magnaporthiopsis poae (strain ATCC 64411 / 73-15)</name>
    <name type="common">Kentucky bluegrass fungus</name>
    <name type="synonym">Magnaporthe poae</name>
    <dbReference type="NCBI Taxonomy" id="644358"/>
    <lineage>
        <taxon>Eukaryota</taxon>
        <taxon>Fungi</taxon>
        <taxon>Dikarya</taxon>
        <taxon>Ascomycota</taxon>
        <taxon>Pezizomycotina</taxon>
        <taxon>Sordariomycetes</taxon>
        <taxon>Sordariomycetidae</taxon>
        <taxon>Magnaporthales</taxon>
        <taxon>Magnaporthaceae</taxon>
        <taxon>Magnaporthiopsis</taxon>
    </lineage>
</organism>
<dbReference type="PANTHER" id="PTHR43329">
    <property type="entry name" value="EPOXIDE HYDROLASE"/>
    <property type="match status" value="1"/>
</dbReference>
<dbReference type="GO" id="GO:0016787">
    <property type="term" value="F:hydrolase activity"/>
    <property type="evidence" value="ECO:0007669"/>
    <property type="project" value="UniProtKB-KW"/>
</dbReference>
<dbReference type="InterPro" id="IPR000639">
    <property type="entry name" value="Epox_hydrolase-like"/>
</dbReference>
<dbReference type="PRINTS" id="PR00111">
    <property type="entry name" value="ABHYDROLASE"/>
</dbReference>
<gene>
    <name evidence="5" type="ORF">MAPG_03000</name>
</gene>
<reference evidence="7" key="2">
    <citation type="submission" date="2010-05" db="EMBL/GenBank/DDBJ databases">
        <title>The genome sequence of Magnaporthe poae strain ATCC 64411.</title>
        <authorList>
            <person name="Ma L.-J."/>
            <person name="Dead R."/>
            <person name="Young S."/>
            <person name="Zeng Q."/>
            <person name="Koehrsen M."/>
            <person name="Alvarado L."/>
            <person name="Berlin A."/>
            <person name="Chapman S.B."/>
            <person name="Chen Z."/>
            <person name="Freedman E."/>
            <person name="Gellesch M."/>
            <person name="Goldberg J."/>
            <person name="Griggs A."/>
            <person name="Gujja S."/>
            <person name="Heilman E.R."/>
            <person name="Heiman D."/>
            <person name="Hepburn T."/>
            <person name="Howarth C."/>
            <person name="Jen D."/>
            <person name="Larson L."/>
            <person name="Mehta T."/>
            <person name="Neiman D."/>
            <person name="Pearson M."/>
            <person name="Roberts A."/>
            <person name="Saif S."/>
            <person name="Shea T."/>
            <person name="Shenoy N."/>
            <person name="Sisk P."/>
            <person name="Stolte C."/>
            <person name="Sykes S."/>
            <person name="Walk T."/>
            <person name="White J."/>
            <person name="Yandava C."/>
            <person name="Haas B."/>
            <person name="Nusbaum C."/>
            <person name="Birren B."/>
        </authorList>
    </citation>
    <scope>NUCLEOTIDE SEQUENCE [LARGE SCALE GENOMIC DNA]</scope>
    <source>
        <strain evidence="7">ATCC 64411 / 73-15</strain>
    </source>
</reference>
<name>A0A0C4DSV7_MAGP6</name>
<protein>
    <submittedName>
        <fullName evidence="5">Epoxide hydrolase 2</fullName>
    </submittedName>
</protein>
<dbReference type="PRINTS" id="PR00412">
    <property type="entry name" value="EPOXHYDRLASE"/>
</dbReference>
<feature type="signal peptide" evidence="3">
    <location>
        <begin position="1"/>
        <end position="21"/>
    </location>
</feature>
<evidence type="ECO:0000259" key="4">
    <source>
        <dbReference type="Pfam" id="PF00561"/>
    </source>
</evidence>
<dbReference type="InterPro" id="IPR029058">
    <property type="entry name" value="AB_hydrolase_fold"/>
</dbReference>
<dbReference type="EMBL" id="GL876967">
    <property type="protein sequence ID" value="KLU83951.1"/>
    <property type="molecule type" value="Genomic_DNA"/>
</dbReference>
<sequence>MVRVSLFSAVAAASFIASASALVTPARDVAVSATAKLVPNDPRVESRNITVRGKHYKYLLGKPKGTQKGTILLIHGFPDLSFGWRNQIPALQEAGYQVIAPDMLGYGGTDAPDAIEPYGLKTMSDDIVAILDKDFPQERQVVIGGHDWGGFFVWRFSEHHPDRVSGVFSVCTPYVPPAPQYVPLERYVQAIPNFRYQLQFAGDEVVSQTAKGGRAVVRQVLNAMYGGKPKPGSDGQLFNVSSGVPFGHIANLEKSDNISDQELDFYTDEMMRHGFRGPTNWYRTRKVNFDDDRVLFARGKDFKIPTPAMYIGASRDPALPEAMSNGMEKYFATPLKRGSVNATHWALIEAPQDVNKLILEFAAQVGSAPKAPAAAPKAKASL</sequence>
<dbReference type="AlphaFoldDB" id="A0A0C4DSV7"/>
<evidence type="ECO:0000256" key="2">
    <source>
        <dbReference type="ARBA" id="ARBA00038334"/>
    </source>
</evidence>
<dbReference type="InterPro" id="IPR000073">
    <property type="entry name" value="AB_hydrolase_1"/>
</dbReference>
<dbReference type="SUPFAM" id="SSF53474">
    <property type="entry name" value="alpha/beta-Hydrolases"/>
    <property type="match status" value="1"/>
</dbReference>
<reference evidence="6" key="4">
    <citation type="journal article" date="2015" name="G3 (Bethesda)">
        <title>Genome sequences of three phytopathogenic species of the Magnaporthaceae family of fungi.</title>
        <authorList>
            <person name="Okagaki L.H."/>
            <person name="Nunes C.C."/>
            <person name="Sailsbery J."/>
            <person name="Clay B."/>
            <person name="Brown D."/>
            <person name="John T."/>
            <person name="Oh Y."/>
            <person name="Young N."/>
            <person name="Fitzgerald M."/>
            <person name="Haas B.J."/>
            <person name="Zeng Q."/>
            <person name="Young S."/>
            <person name="Adiconis X."/>
            <person name="Fan L."/>
            <person name="Levin J.Z."/>
            <person name="Mitchell T.K."/>
            <person name="Okubara P.A."/>
            <person name="Farman M.L."/>
            <person name="Kohn L.M."/>
            <person name="Birren B."/>
            <person name="Ma L.-J."/>
            <person name="Dean R.A."/>
        </authorList>
    </citation>
    <scope>NUCLEOTIDE SEQUENCE</scope>
    <source>
        <strain evidence="6">ATCC 64411 / 73-15</strain>
    </source>
</reference>
<evidence type="ECO:0000313" key="5">
    <source>
        <dbReference type="EMBL" id="KLU83951.1"/>
    </source>
</evidence>
<feature type="chain" id="PRO_5009385298" evidence="3">
    <location>
        <begin position="22"/>
        <end position="382"/>
    </location>
</feature>
<reference evidence="5" key="1">
    <citation type="submission" date="2010-05" db="EMBL/GenBank/DDBJ databases">
        <title>The Genome Sequence of Magnaporthe poae strain ATCC 64411.</title>
        <authorList>
            <consortium name="The Broad Institute Genome Sequencing Platform"/>
            <consortium name="Broad Institute Genome Sequencing Center for Infectious Disease"/>
            <person name="Ma L.-J."/>
            <person name="Dead R."/>
            <person name="Young S."/>
            <person name="Zeng Q."/>
            <person name="Koehrsen M."/>
            <person name="Alvarado L."/>
            <person name="Berlin A."/>
            <person name="Chapman S.B."/>
            <person name="Chen Z."/>
            <person name="Freedman E."/>
            <person name="Gellesch M."/>
            <person name="Goldberg J."/>
            <person name="Griggs A."/>
            <person name="Gujja S."/>
            <person name="Heilman E.R."/>
            <person name="Heiman D."/>
            <person name="Hepburn T."/>
            <person name="Howarth C."/>
            <person name="Jen D."/>
            <person name="Larson L."/>
            <person name="Mehta T."/>
            <person name="Neiman D."/>
            <person name="Pearson M."/>
            <person name="Roberts A."/>
            <person name="Saif S."/>
            <person name="Shea T."/>
            <person name="Shenoy N."/>
            <person name="Sisk P."/>
            <person name="Stolte C."/>
            <person name="Sykes S."/>
            <person name="Walk T."/>
            <person name="White J."/>
            <person name="Yandava C."/>
            <person name="Haas B."/>
            <person name="Nusbaum C."/>
            <person name="Birren B."/>
        </authorList>
    </citation>
    <scope>NUCLEOTIDE SEQUENCE</scope>
    <source>
        <strain evidence="5">ATCC 64411</strain>
    </source>
</reference>